<evidence type="ECO:0000256" key="7">
    <source>
        <dbReference type="ARBA" id="ARBA00023136"/>
    </source>
</evidence>
<keyword evidence="3 10" id="KW-0813">Transport</keyword>
<dbReference type="SUPFAM" id="SSF111352">
    <property type="entry name" value="Ammonium transporter"/>
    <property type="match status" value="1"/>
</dbReference>
<keyword evidence="8 10" id="KW-0924">Ammonia transport</keyword>
<feature type="transmembrane region" description="Helical" evidence="10">
    <location>
        <begin position="251"/>
        <end position="271"/>
    </location>
</feature>
<comment type="subcellular location">
    <subcellularLocation>
        <location evidence="1 10">Cell membrane</location>
        <topology evidence="1 10">Multi-pass membrane protein</topology>
    </subcellularLocation>
</comment>
<keyword evidence="7 10" id="KW-0472">Membrane</keyword>
<gene>
    <name evidence="13" type="primary">amt</name>
    <name evidence="13" type="ORF">DWQ56_16635</name>
</gene>
<proteinExistence type="inferred from homology"/>
<evidence type="ECO:0000313" key="13">
    <source>
        <dbReference type="EMBL" id="REJ55892.1"/>
    </source>
</evidence>
<evidence type="ECO:0000256" key="1">
    <source>
        <dbReference type="ARBA" id="ARBA00004651"/>
    </source>
</evidence>
<dbReference type="PANTHER" id="PTHR43029:SF10">
    <property type="entry name" value="AMMONIUM TRANSPORTER MEP2"/>
    <property type="match status" value="1"/>
</dbReference>
<evidence type="ECO:0000256" key="8">
    <source>
        <dbReference type="ARBA" id="ARBA00023177"/>
    </source>
</evidence>
<evidence type="ECO:0000256" key="10">
    <source>
        <dbReference type="RuleBase" id="RU362002"/>
    </source>
</evidence>
<evidence type="ECO:0000256" key="5">
    <source>
        <dbReference type="ARBA" id="ARBA00022692"/>
    </source>
</evidence>
<dbReference type="Proteomes" id="UP000256301">
    <property type="component" value="Unassembled WGS sequence"/>
</dbReference>
<dbReference type="NCBIfam" id="TIGR00836">
    <property type="entry name" value="amt"/>
    <property type="match status" value="1"/>
</dbReference>
<evidence type="ECO:0000256" key="3">
    <source>
        <dbReference type="ARBA" id="ARBA00022448"/>
    </source>
</evidence>
<feature type="signal peptide" evidence="11">
    <location>
        <begin position="1"/>
        <end position="18"/>
    </location>
</feature>
<feature type="transmembrane region" description="Helical" evidence="10">
    <location>
        <begin position="342"/>
        <end position="358"/>
    </location>
</feature>
<comment type="similarity">
    <text evidence="2 10">Belongs to the ammonia transporter channel (TC 1.A.11.2) family.</text>
</comment>
<organism evidence="13 14">
    <name type="scientific">Microcystis aeruginosa DA14</name>
    <dbReference type="NCBI Taxonomy" id="1987506"/>
    <lineage>
        <taxon>Bacteria</taxon>
        <taxon>Bacillati</taxon>
        <taxon>Cyanobacteriota</taxon>
        <taxon>Cyanophyceae</taxon>
        <taxon>Oscillatoriophycideae</taxon>
        <taxon>Chroococcales</taxon>
        <taxon>Microcystaceae</taxon>
        <taxon>Microcystis</taxon>
    </lineage>
</organism>
<reference evidence="13 14" key="1">
    <citation type="submission" date="2017-08" db="EMBL/GenBank/DDBJ databases">
        <title>Functional genomic and metabolic studies of the symbiotic interactions of six Microcystis-dominated communities.</title>
        <authorList>
            <person name="Li Q."/>
            <person name="Lin F."/>
        </authorList>
    </citation>
    <scope>NUCLEOTIDE SEQUENCE [LARGE SCALE GENOMIC DNA]</scope>
    <source>
        <strain evidence="13">DA14</strain>
    </source>
</reference>
<feature type="transmembrane region" description="Helical" evidence="10">
    <location>
        <begin position="370"/>
        <end position="390"/>
    </location>
</feature>
<protein>
    <recommendedName>
        <fullName evidence="9 10">Ammonium transporter</fullName>
    </recommendedName>
</protein>
<dbReference type="InterPro" id="IPR001905">
    <property type="entry name" value="Ammonium_transpt"/>
</dbReference>
<evidence type="ECO:0000256" key="2">
    <source>
        <dbReference type="ARBA" id="ARBA00005887"/>
    </source>
</evidence>
<feature type="transmembrane region" description="Helical" evidence="10">
    <location>
        <begin position="154"/>
        <end position="176"/>
    </location>
</feature>
<dbReference type="InterPro" id="IPR018047">
    <property type="entry name" value="Ammonium_transpt_CS"/>
</dbReference>
<dbReference type="InterPro" id="IPR024041">
    <property type="entry name" value="NH4_transpt_AmtB-like_dom"/>
</dbReference>
<feature type="domain" description="Ammonium transporter AmtB-like" evidence="12">
    <location>
        <begin position="67"/>
        <end position="460"/>
    </location>
</feature>
<name>A0A3E0M8Z9_MICAE</name>
<feature type="transmembrane region" description="Helical" evidence="10">
    <location>
        <begin position="100"/>
        <end position="120"/>
    </location>
</feature>
<dbReference type="EMBL" id="QQWE01000005">
    <property type="protein sequence ID" value="REJ55892.1"/>
    <property type="molecule type" value="Genomic_DNA"/>
</dbReference>
<sequence length="462" mass="47666">MLSLVALMGLAATPVSYAEETVTETITVEETVAPEAAPAAEAPAAAPAEEAPAAAEAAPTLDVGNTAFMIVATVLVILMTIPGLALFYGGLVRQKNMLSVLMQVFVVFSLVSVLWAAYGYSMAFSEGNMIVGGLSKAFLAGITPDSLSGSIPEYVFLTFQLTFAAITPGLIVGGFAERMKFSAVLLFAALWVTFAYLPIAHMVWGGGYLAELGAKDFAGGTVVHINAGVAALVGAIMLGKRIGYGKEAMPPHNLVMTMIGASLLWVGWFGFNVGSELAADATAGMVLINTQLATAAAVLGWIFAEWLFRGKPSMLGAASGAVAGLVAITPACGFIGPMGSIILGFTASFISLWGVTKLKSALGYDDSLDVFGVHGLAGIWGAVGTGVLMAPGLGGVGYAEGVTMGGQVTTQIIAVVVTLIWTGIVSVILYKVVDAVVGLRVSEEYEREGLDTTEHGERAYSL</sequence>
<keyword evidence="5 10" id="KW-0812">Transmembrane</keyword>
<feature type="chain" id="PRO_5017735560" description="Ammonium transporter" evidence="11">
    <location>
        <begin position="19"/>
        <end position="462"/>
    </location>
</feature>
<dbReference type="FunFam" id="1.10.3430.10:FF:000007">
    <property type="entry name" value="Ammonium transporter"/>
    <property type="match status" value="1"/>
</dbReference>
<evidence type="ECO:0000313" key="14">
    <source>
        <dbReference type="Proteomes" id="UP000256301"/>
    </source>
</evidence>
<keyword evidence="4" id="KW-1003">Cell membrane</keyword>
<evidence type="ECO:0000256" key="4">
    <source>
        <dbReference type="ARBA" id="ARBA00022475"/>
    </source>
</evidence>
<evidence type="ECO:0000256" key="6">
    <source>
        <dbReference type="ARBA" id="ARBA00022989"/>
    </source>
</evidence>
<feature type="transmembrane region" description="Helical" evidence="10">
    <location>
        <begin position="315"/>
        <end position="336"/>
    </location>
</feature>
<keyword evidence="11" id="KW-0732">Signal</keyword>
<evidence type="ECO:0000256" key="9">
    <source>
        <dbReference type="ARBA" id="ARBA00050025"/>
    </source>
</evidence>
<dbReference type="GO" id="GO:0005886">
    <property type="term" value="C:plasma membrane"/>
    <property type="evidence" value="ECO:0007669"/>
    <property type="project" value="UniProtKB-SubCell"/>
</dbReference>
<keyword evidence="6 10" id="KW-1133">Transmembrane helix</keyword>
<dbReference type="InterPro" id="IPR029020">
    <property type="entry name" value="Ammonium/urea_transptr"/>
</dbReference>
<dbReference type="AlphaFoldDB" id="A0A3E0M8Z9"/>
<evidence type="ECO:0000256" key="11">
    <source>
        <dbReference type="SAM" id="SignalP"/>
    </source>
</evidence>
<dbReference type="Gene3D" id="1.10.3430.10">
    <property type="entry name" value="Ammonium transporter AmtB like domains"/>
    <property type="match status" value="1"/>
</dbReference>
<dbReference type="Pfam" id="PF00909">
    <property type="entry name" value="Ammonium_transp"/>
    <property type="match status" value="1"/>
</dbReference>
<dbReference type="PROSITE" id="PS01219">
    <property type="entry name" value="AMMONIUM_TRANSP"/>
    <property type="match status" value="1"/>
</dbReference>
<accession>A0A3E0M8Z9</accession>
<feature type="transmembrane region" description="Helical" evidence="10">
    <location>
        <begin position="183"/>
        <end position="205"/>
    </location>
</feature>
<feature type="transmembrane region" description="Helical" evidence="10">
    <location>
        <begin position="67"/>
        <end position="88"/>
    </location>
</feature>
<feature type="transmembrane region" description="Helical" evidence="10">
    <location>
        <begin position="410"/>
        <end position="430"/>
    </location>
</feature>
<evidence type="ECO:0000259" key="12">
    <source>
        <dbReference type="Pfam" id="PF00909"/>
    </source>
</evidence>
<comment type="caution">
    <text evidence="13">The sequence shown here is derived from an EMBL/GenBank/DDBJ whole genome shotgun (WGS) entry which is preliminary data.</text>
</comment>
<feature type="transmembrane region" description="Helical" evidence="10">
    <location>
        <begin position="283"/>
        <end position="303"/>
    </location>
</feature>
<feature type="transmembrane region" description="Helical" evidence="10">
    <location>
        <begin position="217"/>
        <end position="239"/>
    </location>
</feature>
<dbReference type="GO" id="GO:0008519">
    <property type="term" value="F:ammonium channel activity"/>
    <property type="evidence" value="ECO:0007669"/>
    <property type="project" value="InterPro"/>
</dbReference>
<dbReference type="PANTHER" id="PTHR43029">
    <property type="entry name" value="AMMONIUM TRANSPORTER MEP2"/>
    <property type="match status" value="1"/>
</dbReference>